<proteinExistence type="predicted"/>
<reference evidence="2" key="1">
    <citation type="submission" date="2022-11" db="UniProtKB">
        <authorList>
            <consortium name="WormBaseParasite"/>
        </authorList>
    </citation>
    <scope>IDENTIFICATION</scope>
</reference>
<evidence type="ECO:0000313" key="1">
    <source>
        <dbReference type="Proteomes" id="UP000887576"/>
    </source>
</evidence>
<accession>A0AC34Q1R2</accession>
<evidence type="ECO:0000313" key="2">
    <source>
        <dbReference type="WBParaSite" id="JU765_v2.g12047.t1"/>
    </source>
</evidence>
<dbReference type="WBParaSite" id="JU765_v2.g12047.t1">
    <property type="protein sequence ID" value="JU765_v2.g12047.t1"/>
    <property type="gene ID" value="JU765_v2.g12047"/>
</dbReference>
<dbReference type="Proteomes" id="UP000887576">
    <property type="component" value="Unplaced"/>
</dbReference>
<sequence length="143" mass="16511">MNQTDGNYPFFHLNPSFLNAVVIGTPVIALLFILLIGSYFIFFTPLGLTNVLGRRGSLMKLSKTMVQQVLDQNFVLRTHGEVDLTFEFFKPEEIVDKCRSRAMIRREMKMTENQRKLVAETLKVSSALENAPRKIDYSLLYRF</sequence>
<name>A0AC34Q1R2_9BILA</name>
<protein>
    <submittedName>
        <fullName evidence="2">Band 7 domain-containing protein</fullName>
    </submittedName>
</protein>
<organism evidence="1 2">
    <name type="scientific">Panagrolaimus sp. JU765</name>
    <dbReference type="NCBI Taxonomy" id="591449"/>
    <lineage>
        <taxon>Eukaryota</taxon>
        <taxon>Metazoa</taxon>
        <taxon>Ecdysozoa</taxon>
        <taxon>Nematoda</taxon>
        <taxon>Chromadorea</taxon>
        <taxon>Rhabditida</taxon>
        <taxon>Tylenchina</taxon>
        <taxon>Panagrolaimomorpha</taxon>
        <taxon>Panagrolaimoidea</taxon>
        <taxon>Panagrolaimidae</taxon>
        <taxon>Panagrolaimus</taxon>
    </lineage>
</organism>